<feature type="signal peptide" evidence="1">
    <location>
        <begin position="1"/>
        <end position="21"/>
    </location>
</feature>
<reference evidence="3" key="2">
    <citation type="journal article" date="2021" name="PeerJ">
        <title>Extensive microbial diversity within the chicken gut microbiome revealed by metagenomics and culture.</title>
        <authorList>
            <person name="Gilroy R."/>
            <person name="Ravi A."/>
            <person name="Getino M."/>
            <person name="Pursley I."/>
            <person name="Horton D.L."/>
            <person name="Alikhan N.F."/>
            <person name="Baker D."/>
            <person name="Gharbi K."/>
            <person name="Hall N."/>
            <person name="Watson M."/>
            <person name="Adriaenssens E.M."/>
            <person name="Foster-Nyarko E."/>
            <person name="Jarju S."/>
            <person name="Secka A."/>
            <person name="Antonio M."/>
            <person name="Oren A."/>
            <person name="Chaudhuri R.R."/>
            <person name="La Ragione R."/>
            <person name="Hildebrand F."/>
            <person name="Pallen M.J."/>
        </authorList>
    </citation>
    <scope>NUCLEOTIDE SEQUENCE</scope>
    <source>
        <strain evidence="3">10037</strain>
    </source>
</reference>
<evidence type="ECO:0000313" key="3">
    <source>
        <dbReference type="EMBL" id="MBO8465676.1"/>
    </source>
</evidence>
<reference evidence="3" key="1">
    <citation type="submission" date="2020-10" db="EMBL/GenBank/DDBJ databases">
        <authorList>
            <person name="Gilroy R."/>
        </authorList>
    </citation>
    <scope>NUCLEOTIDE SEQUENCE</scope>
    <source>
        <strain evidence="3">10037</strain>
    </source>
</reference>
<dbReference type="Proteomes" id="UP000823597">
    <property type="component" value="Unassembled WGS sequence"/>
</dbReference>
<sequence length="536" mass="58817">MELKSHIKAFFAMAASMLMLAFTNSCTFDDTELQNSIDDLTARIEALEYFQEQVQGDIASLQEIIAKLQSSVTVNNVVETENGYTINFSDGTSVTISNGKDGMTPPSITVVEEGGTYYWAYENADGTTEFIRDGDGNKIPVTGEAPQVRINEETGNWEISTDGGQTWEDTEVKAEGSDGDSFFKNVYSENGILYLVLSDGTTIQVPMTASLAFDFGTEEAILYFEAGESKTLDYTMSGQESVTITKPDGWRASIEAEGLVITAPVAENTFAETEGVISVILISANGQSFMAEQKVAVGEEEEVELPDYDPLVGDYYYSDGTWSTELDASKTAIGVVIWTGDPAQDDPILKADHPECTHGLVLSSKEFSGTWQENCGAYGQTIDAWRATNLPEYESLMYWVEYYVTNGPIDKMLGYQHTKAIKAFNEDPANSEWPVNIVSGIPAFNKDVPAPKTSSGWFLPSIKQMSCLNSGNLSSINNVFSSIPEGNAMNAYGYYLTSTEYVDIMPNGVTLFQTMFFNDGSSNKNFGNSYRYMLAF</sequence>
<accession>A0A9D9N9T5</accession>
<feature type="chain" id="PRO_5038592739" description="DUF4988 domain-containing protein" evidence="1">
    <location>
        <begin position="22"/>
        <end position="536"/>
    </location>
</feature>
<organism evidence="3 4">
    <name type="scientific">Candidatus Merdivivens pullistercoris</name>
    <dbReference type="NCBI Taxonomy" id="2840873"/>
    <lineage>
        <taxon>Bacteria</taxon>
        <taxon>Pseudomonadati</taxon>
        <taxon>Bacteroidota</taxon>
        <taxon>Bacteroidia</taxon>
        <taxon>Bacteroidales</taxon>
        <taxon>Muribaculaceae</taxon>
        <taxon>Muribaculaceae incertae sedis</taxon>
        <taxon>Candidatus Merdivivens</taxon>
    </lineage>
</organism>
<evidence type="ECO:0000259" key="2">
    <source>
        <dbReference type="Pfam" id="PF16378"/>
    </source>
</evidence>
<dbReference type="InterPro" id="IPR032149">
    <property type="entry name" value="DUF4988"/>
</dbReference>
<comment type="caution">
    <text evidence="3">The sequence shown here is derived from an EMBL/GenBank/DDBJ whole genome shotgun (WGS) entry which is preliminary data.</text>
</comment>
<evidence type="ECO:0000256" key="1">
    <source>
        <dbReference type="SAM" id="SignalP"/>
    </source>
</evidence>
<name>A0A9D9N9T5_9BACT</name>
<keyword evidence="1" id="KW-0732">Signal</keyword>
<gene>
    <name evidence="3" type="ORF">IAB93_06750</name>
</gene>
<protein>
    <recommendedName>
        <fullName evidence="2">DUF4988 domain-containing protein</fullName>
    </recommendedName>
</protein>
<dbReference type="Pfam" id="PF16378">
    <property type="entry name" value="DUF4988"/>
    <property type="match status" value="1"/>
</dbReference>
<evidence type="ECO:0000313" key="4">
    <source>
        <dbReference type="Proteomes" id="UP000823597"/>
    </source>
</evidence>
<dbReference type="AlphaFoldDB" id="A0A9D9N9T5"/>
<dbReference type="EMBL" id="JADIME010000073">
    <property type="protein sequence ID" value="MBO8465676.1"/>
    <property type="molecule type" value="Genomic_DNA"/>
</dbReference>
<feature type="domain" description="DUF4988" evidence="2">
    <location>
        <begin position="33"/>
        <end position="206"/>
    </location>
</feature>
<proteinExistence type="predicted"/>